<gene>
    <name evidence="6" type="ORF">CWE21_01260</name>
</gene>
<comment type="caution">
    <text evidence="6">The sequence shown here is derived from an EMBL/GenBank/DDBJ whole genome shotgun (WGS) entry which is preliminary data.</text>
</comment>
<dbReference type="InterPro" id="IPR036116">
    <property type="entry name" value="FN3_sf"/>
</dbReference>
<evidence type="ECO:0000256" key="1">
    <source>
        <dbReference type="ARBA" id="ARBA00004613"/>
    </source>
</evidence>
<name>A0A432XPZ6_9GAMM</name>
<protein>
    <submittedName>
        <fullName evidence="6">Peptidase M28</fullName>
    </submittedName>
</protein>
<reference evidence="7" key="1">
    <citation type="journal article" date="2018" name="Front. Microbiol.">
        <title>Genome-Based Analysis Reveals the Taxonomy and Diversity of the Family Idiomarinaceae.</title>
        <authorList>
            <person name="Liu Y."/>
            <person name="Lai Q."/>
            <person name="Shao Z."/>
        </authorList>
    </citation>
    <scope>NUCLEOTIDE SEQUENCE [LARGE SCALE GENOMIC DNA]</scope>
    <source>
        <strain evidence="7">SW15</strain>
    </source>
</reference>
<keyword evidence="4" id="KW-0732">Signal</keyword>
<dbReference type="SUPFAM" id="SSF53187">
    <property type="entry name" value="Zn-dependent exopeptidases"/>
    <property type="match status" value="1"/>
</dbReference>
<evidence type="ECO:0000256" key="2">
    <source>
        <dbReference type="ARBA" id="ARBA00022525"/>
    </source>
</evidence>
<organism evidence="6 7">
    <name type="scientific">Pseudidiomarina aquimaris</name>
    <dbReference type="NCBI Taxonomy" id="641841"/>
    <lineage>
        <taxon>Bacteria</taxon>
        <taxon>Pseudomonadati</taxon>
        <taxon>Pseudomonadota</taxon>
        <taxon>Gammaproteobacteria</taxon>
        <taxon>Alteromonadales</taxon>
        <taxon>Idiomarinaceae</taxon>
        <taxon>Pseudidiomarina</taxon>
    </lineage>
</organism>
<dbReference type="AlphaFoldDB" id="A0A432XPZ6"/>
<comment type="subcellular location">
    <subcellularLocation>
        <location evidence="1">Secreted</location>
    </subcellularLocation>
</comment>
<dbReference type="PANTHER" id="PTHR12147">
    <property type="entry name" value="METALLOPEPTIDASE M28 FAMILY MEMBER"/>
    <property type="match status" value="1"/>
</dbReference>
<keyword evidence="3" id="KW-0645">Protease</keyword>
<dbReference type="Proteomes" id="UP000286678">
    <property type="component" value="Unassembled WGS sequence"/>
</dbReference>
<dbReference type="PROSITE" id="PS50853">
    <property type="entry name" value="FN3"/>
    <property type="match status" value="1"/>
</dbReference>
<dbReference type="InterPro" id="IPR007484">
    <property type="entry name" value="Peptidase_M28"/>
</dbReference>
<evidence type="ECO:0000259" key="5">
    <source>
        <dbReference type="PROSITE" id="PS50853"/>
    </source>
</evidence>
<dbReference type="OrthoDB" id="9787436at2"/>
<dbReference type="EMBL" id="PIPT01000001">
    <property type="protein sequence ID" value="RUO50762.1"/>
    <property type="molecule type" value="Genomic_DNA"/>
</dbReference>
<dbReference type="GO" id="GO:0008235">
    <property type="term" value="F:metalloexopeptidase activity"/>
    <property type="evidence" value="ECO:0007669"/>
    <property type="project" value="InterPro"/>
</dbReference>
<dbReference type="Gene3D" id="2.60.40.10">
    <property type="entry name" value="Immunoglobulins"/>
    <property type="match status" value="1"/>
</dbReference>
<keyword evidence="2" id="KW-0964">Secreted</keyword>
<feature type="chain" id="PRO_5019283991" evidence="4">
    <location>
        <begin position="21"/>
        <end position="456"/>
    </location>
</feature>
<keyword evidence="7" id="KW-1185">Reference proteome</keyword>
<keyword evidence="3" id="KW-0378">Hydrolase</keyword>
<evidence type="ECO:0000313" key="7">
    <source>
        <dbReference type="Proteomes" id="UP000286678"/>
    </source>
</evidence>
<evidence type="ECO:0000256" key="3">
    <source>
        <dbReference type="ARBA" id="ARBA00023049"/>
    </source>
</evidence>
<evidence type="ECO:0000313" key="6">
    <source>
        <dbReference type="EMBL" id="RUO50762.1"/>
    </source>
</evidence>
<dbReference type="GO" id="GO:0006508">
    <property type="term" value="P:proteolysis"/>
    <property type="evidence" value="ECO:0007669"/>
    <property type="project" value="InterPro"/>
</dbReference>
<dbReference type="Gene3D" id="3.40.630.10">
    <property type="entry name" value="Zn peptidases"/>
    <property type="match status" value="1"/>
</dbReference>
<feature type="signal peptide" evidence="4">
    <location>
        <begin position="1"/>
        <end position="20"/>
    </location>
</feature>
<dbReference type="InterPro" id="IPR013783">
    <property type="entry name" value="Ig-like_fold"/>
</dbReference>
<feature type="domain" description="Fibronectin type-III" evidence="5">
    <location>
        <begin position="363"/>
        <end position="456"/>
    </location>
</feature>
<proteinExistence type="predicted"/>
<dbReference type="Pfam" id="PF04389">
    <property type="entry name" value="Peptidase_M28"/>
    <property type="match status" value="1"/>
</dbReference>
<keyword evidence="3" id="KW-0482">Metalloprotease</keyword>
<dbReference type="PANTHER" id="PTHR12147:SF26">
    <property type="entry name" value="PEPTIDASE M28 DOMAIN-CONTAINING PROTEIN"/>
    <property type="match status" value="1"/>
</dbReference>
<dbReference type="InterPro" id="IPR045175">
    <property type="entry name" value="M28_fam"/>
</dbReference>
<sequence length="456" mass="49798">MKLTTSLALLSVLVTSSAMAETPSYQDQEQLHAIAAAVSADRIEQDITKLVSFGTRHTLSQTDSDTRGIGAARRWIKAEFEKISAACGGCLEVYYQSDVISGETRIPEATEVVSVIAVQRGSVDPSRYVIMSGDIDSRVSDVMDAVSDAPGANDNASGVAGTLEAARVLSQYEFAGSIVYAALAGEEQGLFGGRIMAEQAQKDGWRIKAVLNNDMIGNIEGINGVINNTTARIFAEGTRMDETDADERRRRFTGGEVDSPSRNLARYIDWMADRYIPNLDTMVIYRLDRFGRGGHHRPFNDLGYPGVRIMETNENYHRQHQDIRVEDGIRYGDTLDGVDFDYAAKLTALNAVSLASMAWAPSPPANVQIKGAVSPDTSLSWNAASAAEEDLIAGYRIYWRHTDAPNWEFSRDVGKVNEYTLENIVIDNYFFGVASVSKDGFESPVVFPGPAGAFGE</sequence>
<dbReference type="InterPro" id="IPR003961">
    <property type="entry name" value="FN3_dom"/>
</dbReference>
<dbReference type="GO" id="GO:0005576">
    <property type="term" value="C:extracellular region"/>
    <property type="evidence" value="ECO:0007669"/>
    <property type="project" value="UniProtKB-SubCell"/>
</dbReference>
<dbReference type="SUPFAM" id="SSF49265">
    <property type="entry name" value="Fibronectin type III"/>
    <property type="match status" value="1"/>
</dbReference>
<accession>A0A432XPZ6</accession>
<evidence type="ECO:0000256" key="4">
    <source>
        <dbReference type="SAM" id="SignalP"/>
    </source>
</evidence>
<dbReference type="CDD" id="cd00063">
    <property type="entry name" value="FN3"/>
    <property type="match status" value="1"/>
</dbReference>